<dbReference type="SUPFAM" id="SSF51120">
    <property type="entry name" value="beta-Roll"/>
    <property type="match status" value="3"/>
</dbReference>
<keyword evidence="5" id="KW-0677">Repeat</keyword>
<dbReference type="Pfam" id="PF00353">
    <property type="entry name" value="HemolysinCabind"/>
    <property type="match status" value="4"/>
</dbReference>
<comment type="caution">
    <text evidence="8">The sequence shown here is derived from an EMBL/GenBank/DDBJ whole genome shotgun (WGS) entry which is preliminary data.</text>
</comment>
<keyword evidence="9" id="KW-1185">Reference proteome</keyword>
<dbReference type="InterPro" id="IPR018511">
    <property type="entry name" value="Hemolysin-typ_Ca-bd_CS"/>
</dbReference>
<sequence length="1041" mass="113843">MNKAHKLNNNLLVESSNIIVPTRLGSLEQSLVAQALNIVSQGDLTEGDLNLWTTFASDGANTQISYDSNYLKAGTKSLKFVTNSGFDTGIRYNVPQNSYLDLSQENYLFFWAYAINNNPFGFQGNQPIIEINSPTGSIRYEPQNNLMVNDGWRKYAIPLNGDSQWVKTIAGQPDISKVTSFEIHQDTWDYGFTVYYDGIEFVNFDNNYLPPQGPPPPANVNPDAIAPKILLYVFDPIMENKGGQRQHQAYGWDDPVLLTNQVIKDLQTSSHGLVNYQLADIQIVDKHPYFEDGFQHTDESFDQAWNIRDFHNSQFDYSRFIQENNLTKRIDSGEIDEVWIYAGPIAGLWESTMAGQGAYWINGPVQNANSDRAYPIMGFNFERGVGEALHSFGHRAESVMDHIYGPQSPNLNNNWNKFTFQDRYQTGLGGVGNIHFPVNGVSDYDYANTKFVNSNADDWYNYPNFQGITRSFNYREWSPNGTDPQREYLNWWYDHLPHFSGRGTDYYLNNWWRYITDINQFKFSNGNLYLTTGIPTVAIKTLEKNLGKGTFEILADASVDGALGRVDLYVDGSYFATDTLFPYTFNLPLNQLVGNHVLVAKAYELQNGTESISSTKYITIGTNGNDTLSGTTNNDKIEGLGGSDRLFGLAGNDTLDGGSGQDTMTGGTGDDIYVSDNSGDRIVENANEGTDTVRSSISYTLGNNLENLILTGTSNLSGNGNLLNNLITGNSGNNTLDGKAGSDIMSGGLGNDTYVVDSLGDIVSENANEGTDTVKSAINYTLENHLERLTLTGTANINGTGNSLNNIIVGNSGNNKLTGGDGNDLLDGKAGNDTISGGLGNDTYVVDSLGDIVSENANEGTDTVKSAINYTLENHLERLTLTGTANINGTGNSLNNIIVGNSGNNKLNGGDGNDSLNGASGNDTLIGGLNNDTLTGGSGFDYFTFNTPNQGIDRINDFVVGEDKIAISAASFGGGLTKEVALTAEQFIIGTTRTTQYQRFIYNQTDGKLWFDVDGTGSSSQVQIATLSKWLKLSNNDFTIL</sequence>
<dbReference type="Pfam" id="PF17957">
    <property type="entry name" value="Big_7"/>
    <property type="match status" value="1"/>
</dbReference>
<keyword evidence="4" id="KW-0800">Toxin</keyword>
<dbReference type="InterPro" id="IPR003995">
    <property type="entry name" value="RTX_toxin_determinant-A"/>
</dbReference>
<evidence type="ECO:0000256" key="3">
    <source>
        <dbReference type="ARBA" id="ARBA00022525"/>
    </source>
</evidence>
<protein>
    <submittedName>
        <fullName evidence="8">Calcium-binding protein</fullName>
    </submittedName>
</protein>
<keyword evidence="3" id="KW-0964">Secreted</keyword>
<evidence type="ECO:0000256" key="4">
    <source>
        <dbReference type="ARBA" id="ARBA00022656"/>
    </source>
</evidence>
<dbReference type="EMBL" id="JACJQH010000002">
    <property type="protein sequence ID" value="MBD2194206.1"/>
    <property type="molecule type" value="Genomic_DNA"/>
</dbReference>
<proteinExistence type="predicted"/>
<dbReference type="PANTHER" id="PTHR38340">
    <property type="entry name" value="S-LAYER PROTEIN"/>
    <property type="match status" value="1"/>
</dbReference>
<comment type="subcellular location">
    <subcellularLocation>
        <location evidence="1">Membrane</location>
    </subcellularLocation>
    <subcellularLocation>
        <location evidence="2">Secreted</location>
    </subcellularLocation>
</comment>
<dbReference type="InterPro" id="IPR050557">
    <property type="entry name" value="RTX_toxin/Mannuronan_C5-epim"/>
</dbReference>
<name>A0ABR8A2U0_9CYAN</name>
<keyword evidence="6" id="KW-0843">Virulence</keyword>
<evidence type="ECO:0000256" key="1">
    <source>
        <dbReference type="ARBA" id="ARBA00004370"/>
    </source>
</evidence>
<dbReference type="Gene3D" id="2.150.10.10">
    <property type="entry name" value="Serralysin-like metalloprotease, C-terminal"/>
    <property type="match status" value="4"/>
</dbReference>
<dbReference type="Gene3D" id="2.60.120.430">
    <property type="entry name" value="Galactose-binding lectin"/>
    <property type="match status" value="1"/>
</dbReference>
<dbReference type="InterPro" id="IPR011049">
    <property type="entry name" value="Serralysin-like_metalloprot_C"/>
</dbReference>
<evidence type="ECO:0000313" key="8">
    <source>
        <dbReference type="EMBL" id="MBD2194206.1"/>
    </source>
</evidence>
<evidence type="ECO:0000256" key="6">
    <source>
        <dbReference type="ARBA" id="ARBA00023026"/>
    </source>
</evidence>
<evidence type="ECO:0000313" key="9">
    <source>
        <dbReference type="Proteomes" id="UP000658514"/>
    </source>
</evidence>
<dbReference type="InterPro" id="IPR001343">
    <property type="entry name" value="Hemolysn_Ca-bd"/>
</dbReference>
<dbReference type="RefSeq" id="WP_190541601.1">
    <property type="nucleotide sequence ID" value="NZ_CAWPNO010000051.1"/>
</dbReference>
<organism evidence="8 9">
    <name type="scientific">Calothrix parietina FACHB-288</name>
    <dbReference type="NCBI Taxonomy" id="2692896"/>
    <lineage>
        <taxon>Bacteria</taxon>
        <taxon>Bacillati</taxon>
        <taxon>Cyanobacteriota</taxon>
        <taxon>Cyanophyceae</taxon>
        <taxon>Nostocales</taxon>
        <taxon>Calotrichaceae</taxon>
        <taxon>Calothrix</taxon>
    </lineage>
</organism>
<accession>A0ABR8A2U0</accession>
<evidence type="ECO:0000256" key="5">
    <source>
        <dbReference type="ARBA" id="ARBA00022737"/>
    </source>
</evidence>
<reference evidence="8 9" key="1">
    <citation type="journal article" date="2020" name="ISME J.">
        <title>Comparative genomics reveals insights into cyanobacterial evolution and habitat adaptation.</title>
        <authorList>
            <person name="Chen M.Y."/>
            <person name="Teng W.K."/>
            <person name="Zhao L."/>
            <person name="Hu C.X."/>
            <person name="Zhou Y.K."/>
            <person name="Han B.P."/>
            <person name="Song L.R."/>
            <person name="Shu W.S."/>
        </authorList>
    </citation>
    <scope>NUCLEOTIDE SEQUENCE [LARGE SCALE GENOMIC DNA]</scope>
    <source>
        <strain evidence="8 9">FACHB-288</strain>
    </source>
</reference>
<dbReference type="Proteomes" id="UP000658514">
    <property type="component" value="Unassembled WGS sequence"/>
</dbReference>
<evidence type="ECO:0000256" key="2">
    <source>
        <dbReference type="ARBA" id="ARBA00004613"/>
    </source>
</evidence>
<gene>
    <name evidence="8" type="ORF">H6G24_01690</name>
</gene>
<evidence type="ECO:0000256" key="7">
    <source>
        <dbReference type="ARBA" id="ARBA00023136"/>
    </source>
</evidence>
<dbReference type="PRINTS" id="PR01488">
    <property type="entry name" value="RTXTOXINA"/>
</dbReference>
<dbReference type="SUPFAM" id="SSF49785">
    <property type="entry name" value="Galactose-binding domain-like"/>
    <property type="match status" value="1"/>
</dbReference>
<dbReference type="PANTHER" id="PTHR38340:SF1">
    <property type="entry name" value="S-LAYER PROTEIN"/>
    <property type="match status" value="1"/>
</dbReference>
<dbReference type="InterPro" id="IPR008979">
    <property type="entry name" value="Galactose-bd-like_sf"/>
</dbReference>
<dbReference type="PROSITE" id="PS00330">
    <property type="entry name" value="HEMOLYSIN_CALCIUM"/>
    <property type="match status" value="3"/>
</dbReference>
<keyword evidence="7" id="KW-0472">Membrane</keyword>
<dbReference type="PRINTS" id="PR00313">
    <property type="entry name" value="CABNDNGRPT"/>
</dbReference>